<feature type="transmembrane region" description="Helical" evidence="1">
    <location>
        <begin position="325"/>
        <end position="350"/>
    </location>
</feature>
<protein>
    <submittedName>
        <fullName evidence="2">Uncharacterized protein</fullName>
    </submittedName>
</protein>
<proteinExistence type="predicted"/>
<evidence type="ECO:0000256" key="1">
    <source>
        <dbReference type="SAM" id="Phobius"/>
    </source>
</evidence>
<reference evidence="2 3" key="1">
    <citation type="submission" date="2020-04" db="EMBL/GenBank/DDBJ databases">
        <title>Chromosome-level genome assembly of a cyprinid fish Onychostoma macrolepis by integration of Nanopore Sequencing, Bionano and Hi-C technology.</title>
        <authorList>
            <person name="Wang D."/>
        </authorList>
    </citation>
    <scope>NUCLEOTIDE SEQUENCE [LARGE SCALE GENOMIC DNA]</scope>
    <source>
        <strain evidence="2">SWU-2019</strain>
        <tissue evidence="2">Muscle</tissue>
    </source>
</reference>
<organism evidence="2 3">
    <name type="scientific">Onychostoma macrolepis</name>
    <dbReference type="NCBI Taxonomy" id="369639"/>
    <lineage>
        <taxon>Eukaryota</taxon>
        <taxon>Metazoa</taxon>
        <taxon>Chordata</taxon>
        <taxon>Craniata</taxon>
        <taxon>Vertebrata</taxon>
        <taxon>Euteleostomi</taxon>
        <taxon>Actinopterygii</taxon>
        <taxon>Neopterygii</taxon>
        <taxon>Teleostei</taxon>
        <taxon>Ostariophysi</taxon>
        <taxon>Cypriniformes</taxon>
        <taxon>Cyprinidae</taxon>
        <taxon>Acrossocheilinae</taxon>
        <taxon>Onychostoma</taxon>
    </lineage>
</organism>
<dbReference type="EMBL" id="JAAMOB010000011">
    <property type="protein sequence ID" value="KAF4107250.1"/>
    <property type="molecule type" value="Genomic_DNA"/>
</dbReference>
<comment type="caution">
    <text evidence="2">The sequence shown here is derived from an EMBL/GenBank/DDBJ whole genome shotgun (WGS) entry which is preliminary data.</text>
</comment>
<feature type="transmembrane region" description="Helical" evidence="1">
    <location>
        <begin position="118"/>
        <end position="140"/>
    </location>
</feature>
<evidence type="ECO:0000313" key="3">
    <source>
        <dbReference type="Proteomes" id="UP000579812"/>
    </source>
</evidence>
<gene>
    <name evidence="2" type="ORF">G5714_011614</name>
</gene>
<dbReference type="AlphaFoldDB" id="A0A7J6CJ20"/>
<dbReference type="OrthoDB" id="9945889at2759"/>
<accession>A0A7J6CJ20</accession>
<keyword evidence="3" id="KW-1185">Reference proteome</keyword>
<keyword evidence="1" id="KW-1133">Transmembrane helix</keyword>
<dbReference type="Proteomes" id="UP000579812">
    <property type="component" value="Unassembled WGS sequence"/>
</dbReference>
<feature type="transmembrane region" description="Helical" evidence="1">
    <location>
        <begin position="87"/>
        <end position="106"/>
    </location>
</feature>
<evidence type="ECO:0000313" key="2">
    <source>
        <dbReference type="EMBL" id="KAF4107250.1"/>
    </source>
</evidence>
<keyword evidence="1" id="KW-0472">Membrane</keyword>
<feature type="transmembrane region" description="Helical" evidence="1">
    <location>
        <begin position="172"/>
        <end position="192"/>
    </location>
</feature>
<keyword evidence="1" id="KW-0812">Transmembrane</keyword>
<sequence length="373" mass="40907">MEGVLGVTLRLCVCKLMSSMLLCSSVITHTITAVSLCCCCLLLFTDLAVTVFLLYVWFMESWLAPFYVSSDVIALRFLLFLCKAYGAVLLLMPPLIAVELLVDLLCPQGRRTKGRDASASLSSTVGYLGCFLAWSVSGIYSSRDWMLEQISVETCRRKGGHLLTCLPSADEFSWVLPSMVVLLSLTGSLGLFRTKASRRLPDSSKNTQKGEKKDYLGHGLMHVSQTLVDSEKTPNSCGVHIAGFVNSEPRRICPGNGVLCTQQTGLADNIEKQKQSSSLATFAQSKTDLPVEVTSLAVFNRTDAKSQSKRCWFPKRESPCSGREIFTGLVCMALVCVFPTVVSGNILLIFNLENLVVYNLKLLSLSVNRVPDL</sequence>
<name>A0A7J6CJ20_9TELE</name>